<keyword evidence="9" id="KW-0479">Metal-binding</keyword>
<dbReference type="EC" id="2.8.1.6" evidence="3 9"/>
<evidence type="ECO:0000256" key="5">
    <source>
        <dbReference type="ARBA" id="ARBA00022679"/>
    </source>
</evidence>
<comment type="cofactor">
    <cofactor evidence="9">
        <name>[2Fe-2S] cluster</name>
        <dbReference type="ChEBI" id="CHEBI:190135"/>
    </cofactor>
    <text evidence="9">Binds 1 [2Fe-2S] cluster. The cluster is coordinated with 3 cysteines and 1 arginine.</text>
</comment>
<sequence>MEHVVKNNWSLDEVLNLFNMQFNDLILNSHLTYKKFFNTNEVQLSTLLNIKTGGCPENCKYCSQSAHYKTTLNKQPLNTNIEEIKLAVKKAKKEGADRFCFAAAWRELKDRDIPYICTLIQIIKNENLESCASLGMIKLEQAQKLKQAGLDFYNHNIDTSREFYHNIITTRTYDDRLNSINNIQEAGINVCSGGILGMGENVEDRAKMLLTLANLKKHPFSIPINKLTPIQGTPLENCNNINNIDFIRTIAVARIMMPKSYIRLAAGRESMSEEMQALCLFAGVNSIFYGEKLLTTPNPEYQHDKNLLEKLGITPTSVKKYKTKAYI</sequence>
<dbReference type="InterPro" id="IPR024177">
    <property type="entry name" value="Biotin_synthase"/>
</dbReference>
<keyword evidence="9" id="KW-0408">Iron</keyword>
<dbReference type="EMBL" id="CP089285">
    <property type="protein sequence ID" value="UTO56522.1"/>
    <property type="molecule type" value="Genomic_DNA"/>
</dbReference>
<dbReference type="NCBIfam" id="TIGR00433">
    <property type="entry name" value="bioB"/>
    <property type="match status" value="1"/>
</dbReference>
<feature type="binding site" evidence="9">
    <location>
        <position position="59"/>
    </location>
    <ligand>
        <name>[4Fe-4S] cluster</name>
        <dbReference type="ChEBI" id="CHEBI:49883"/>
        <note>4Fe-4S-S-AdoMet</note>
    </ligand>
</feature>
<proteinExistence type="inferred from homology"/>
<dbReference type="Proteomes" id="UP001059985">
    <property type="component" value="Chromosome"/>
</dbReference>
<dbReference type="Pfam" id="PF06968">
    <property type="entry name" value="BATS"/>
    <property type="match status" value="1"/>
</dbReference>
<feature type="binding site" evidence="9">
    <location>
        <position position="191"/>
    </location>
    <ligand>
        <name>[2Fe-2S] cluster</name>
        <dbReference type="ChEBI" id="CHEBI:190135"/>
    </ligand>
</feature>
<comment type="similarity">
    <text evidence="2 9">Belongs to the radical SAM superfamily. Biotin synthase family.</text>
</comment>
<dbReference type="InterPro" id="IPR007197">
    <property type="entry name" value="rSAM"/>
</dbReference>
<dbReference type="GO" id="GO:0009102">
    <property type="term" value="P:biotin biosynthetic process"/>
    <property type="evidence" value="ECO:0007669"/>
    <property type="project" value="UniProtKB-UniRule"/>
</dbReference>
<dbReference type="SFLD" id="SFLDS00029">
    <property type="entry name" value="Radical_SAM"/>
    <property type="match status" value="1"/>
</dbReference>
<dbReference type="InterPro" id="IPR006638">
    <property type="entry name" value="Elp3/MiaA/NifB-like_rSAM"/>
</dbReference>
<evidence type="ECO:0000313" key="14">
    <source>
        <dbReference type="Proteomes" id="UP001059985"/>
    </source>
</evidence>
<evidence type="ECO:0000259" key="10">
    <source>
        <dbReference type="PROSITE" id="PS51918"/>
    </source>
</evidence>
<feature type="binding site" evidence="9">
    <location>
        <position position="55"/>
    </location>
    <ligand>
        <name>[4Fe-4S] cluster</name>
        <dbReference type="ChEBI" id="CHEBI:49883"/>
        <note>4Fe-4S-S-AdoMet</note>
    </ligand>
</feature>
<evidence type="ECO:0000256" key="7">
    <source>
        <dbReference type="ARBA" id="ARBA00022756"/>
    </source>
</evidence>
<evidence type="ECO:0000256" key="8">
    <source>
        <dbReference type="ARBA" id="ARBA00051157"/>
    </source>
</evidence>
<feature type="domain" description="Radical SAM core" evidence="10">
    <location>
        <begin position="40"/>
        <end position="268"/>
    </location>
</feature>
<feature type="binding site" evidence="9">
    <location>
        <position position="100"/>
    </location>
    <ligand>
        <name>[2Fe-2S] cluster</name>
        <dbReference type="ChEBI" id="CHEBI:190135"/>
    </ligand>
</feature>
<comment type="function">
    <text evidence="9">Catalyzes the conversion of dethiobiotin (DTB) to biotin by the insertion of a sulfur atom into dethiobiotin via a radical-based mechanism.</text>
</comment>
<dbReference type="GO" id="GO:0004076">
    <property type="term" value="F:biotin synthase activity"/>
    <property type="evidence" value="ECO:0007669"/>
    <property type="project" value="UniProtKB-UniRule"/>
</dbReference>
<dbReference type="Pfam" id="PF04055">
    <property type="entry name" value="Radical_SAM"/>
    <property type="match status" value="1"/>
</dbReference>
<evidence type="ECO:0000256" key="2">
    <source>
        <dbReference type="ARBA" id="ARBA00010765"/>
    </source>
</evidence>
<evidence type="ECO:0000256" key="4">
    <source>
        <dbReference type="ARBA" id="ARBA00022485"/>
    </source>
</evidence>
<evidence type="ECO:0000256" key="6">
    <source>
        <dbReference type="ARBA" id="ARBA00022714"/>
    </source>
</evidence>
<dbReference type="PIRSF" id="PIRSF001619">
    <property type="entry name" value="Biotin_synth"/>
    <property type="match status" value="1"/>
</dbReference>
<comment type="catalytic activity">
    <reaction evidence="8 9">
        <text>(4R,5S)-dethiobiotin + (sulfur carrier)-SH + 2 reduced [2Fe-2S]-[ferredoxin] + 2 S-adenosyl-L-methionine = (sulfur carrier)-H + biotin + 2 5'-deoxyadenosine + 2 L-methionine + 2 oxidized [2Fe-2S]-[ferredoxin]</text>
        <dbReference type="Rhea" id="RHEA:22060"/>
        <dbReference type="Rhea" id="RHEA-COMP:10000"/>
        <dbReference type="Rhea" id="RHEA-COMP:10001"/>
        <dbReference type="Rhea" id="RHEA-COMP:14737"/>
        <dbReference type="Rhea" id="RHEA-COMP:14739"/>
        <dbReference type="ChEBI" id="CHEBI:17319"/>
        <dbReference type="ChEBI" id="CHEBI:29917"/>
        <dbReference type="ChEBI" id="CHEBI:33737"/>
        <dbReference type="ChEBI" id="CHEBI:33738"/>
        <dbReference type="ChEBI" id="CHEBI:57586"/>
        <dbReference type="ChEBI" id="CHEBI:57844"/>
        <dbReference type="ChEBI" id="CHEBI:59789"/>
        <dbReference type="ChEBI" id="CHEBI:64428"/>
        <dbReference type="ChEBI" id="CHEBI:149473"/>
        <dbReference type="EC" id="2.8.1.6"/>
    </reaction>
</comment>
<dbReference type="InterPro" id="IPR002684">
    <property type="entry name" value="Biotin_synth/BioAB"/>
</dbReference>
<dbReference type="GO" id="GO:0051537">
    <property type="term" value="F:2 iron, 2 sulfur cluster binding"/>
    <property type="evidence" value="ECO:0007669"/>
    <property type="project" value="UniProtKB-KW"/>
</dbReference>
<evidence type="ECO:0000313" key="12">
    <source>
        <dbReference type="EMBL" id="UTO56522.1"/>
    </source>
</evidence>
<dbReference type="PANTHER" id="PTHR22976">
    <property type="entry name" value="BIOTIN SYNTHASE"/>
    <property type="match status" value="1"/>
</dbReference>
<evidence type="ECO:0000313" key="11">
    <source>
        <dbReference type="EMBL" id="UTO55601.1"/>
    </source>
</evidence>
<dbReference type="CDD" id="cd01335">
    <property type="entry name" value="Radical_SAM"/>
    <property type="match status" value="1"/>
</dbReference>
<dbReference type="AlphaFoldDB" id="A0A9Q9BV73"/>
<dbReference type="PROSITE" id="PS51918">
    <property type="entry name" value="RADICAL_SAM"/>
    <property type="match status" value="1"/>
</dbReference>
<organism evidence="11 13">
    <name type="scientific">Neoehrlichia mikurensis</name>
    <dbReference type="NCBI Taxonomy" id="89586"/>
    <lineage>
        <taxon>Bacteria</taxon>
        <taxon>Pseudomonadati</taxon>
        <taxon>Pseudomonadota</taxon>
        <taxon>Alphaproteobacteria</taxon>
        <taxon>Rickettsiales</taxon>
        <taxon>Anaplasmataceae</taxon>
        <taxon>Candidatus Neoehrlichia</taxon>
    </lineage>
</organism>
<comment type="pathway">
    <text evidence="1 9">Cofactor biosynthesis; biotin biosynthesis; biotin from 7,8-diaminononanoate: step 2/2.</text>
</comment>
<evidence type="ECO:0000256" key="3">
    <source>
        <dbReference type="ARBA" id="ARBA00012236"/>
    </source>
</evidence>
<feature type="binding site" evidence="9">
    <location>
        <position position="62"/>
    </location>
    <ligand>
        <name>[4Fe-4S] cluster</name>
        <dbReference type="ChEBI" id="CHEBI:49883"/>
        <note>4Fe-4S-S-AdoMet</note>
    </ligand>
</feature>
<comment type="subunit">
    <text evidence="9">Homodimer.</text>
</comment>
<keyword evidence="4 9" id="KW-0004">4Fe-4S</keyword>
<dbReference type="SFLD" id="SFLDG01278">
    <property type="entry name" value="biotin_synthase_like"/>
    <property type="match status" value="1"/>
</dbReference>
<keyword evidence="5 9" id="KW-0808">Transferase</keyword>
<dbReference type="GO" id="GO:0051539">
    <property type="term" value="F:4 iron, 4 sulfur cluster binding"/>
    <property type="evidence" value="ECO:0007669"/>
    <property type="project" value="UniProtKB-KW"/>
</dbReference>
<accession>A0A9Q9BV73</accession>
<dbReference type="Proteomes" id="UP001059822">
    <property type="component" value="Chromosome"/>
</dbReference>
<gene>
    <name evidence="9 11" type="primary">bioB</name>
    <name evidence="12" type="ORF">LUA81_00725</name>
    <name evidence="11" type="ORF">LUA82_00725</name>
</gene>
<keyword evidence="6 9" id="KW-0001">2Fe-2S</keyword>
<dbReference type="HAMAP" id="MF_01694">
    <property type="entry name" value="BioB"/>
    <property type="match status" value="1"/>
</dbReference>
<evidence type="ECO:0000313" key="13">
    <source>
        <dbReference type="Proteomes" id="UP001059822"/>
    </source>
</evidence>
<protein>
    <recommendedName>
        <fullName evidence="3 9">Biotin synthase</fullName>
        <ecNumber evidence="3 9">2.8.1.6</ecNumber>
    </recommendedName>
</protein>
<keyword evidence="7 9" id="KW-0093">Biotin biosynthesis</keyword>
<dbReference type="SMART" id="SM00876">
    <property type="entry name" value="BATS"/>
    <property type="match status" value="1"/>
</dbReference>
<keyword evidence="9" id="KW-0949">S-adenosyl-L-methionine</keyword>
<dbReference type="SFLD" id="SFLDG01060">
    <property type="entry name" value="BATS_domain_containing"/>
    <property type="match status" value="1"/>
</dbReference>
<reference evidence="11" key="1">
    <citation type="journal article" date="2022" name="Microorganisms">
        <title>Assembly and Comparison of Ca. Neoehrlichia mikurensis Genomes.</title>
        <authorList>
            <person name="Azagi T."/>
            <person name="Dirks R.P."/>
            <person name="Yebra-Pimentel E.S."/>
            <person name="Schaap P.J."/>
            <person name="Koehorst J.J."/>
            <person name="Esser H.J."/>
            <person name="Sprong H."/>
        </authorList>
    </citation>
    <scope>NUCLEOTIDE SEQUENCE</scope>
    <source>
        <strain evidence="12">18-2804</strain>
        <strain evidence="11">18-2837</strain>
    </source>
</reference>
<dbReference type="RefSeq" id="WP_218193865.1">
    <property type="nucleotide sequence ID" value="NZ_CP054597.1"/>
</dbReference>
<evidence type="ECO:0000256" key="9">
    <source>
        <dbReference type="HAMAP-Rule" id="MF_01694"/>
    </source>
</evidence>
<keyword evidence="9" id="KW-0411">Iron-sulfur</keyword>
<feature type="binding site" evidence="9">
    <location>
        <position position="131"/>
    </location>
    <ligand>
        <name>[2Fe-2S] cluster</name>
        <dbReference type="ChEBI" id="CHEBI:190135"/>
    </ligand>
</feature>
<comment type="cofactor">
    <cofactor evidence="9">
        <name>[4Fe-4S] cluster</name>
        <dbReference type="ChEBI" id="CHEBI:49883"/>
    </cofactor>
    <text evidence="9">Binds 1 [4Fe-4S] cluster. The cluster is coordinated with 3 cysteines and an exchangeable S-adenosyl-L-methionine.</text>
</comment>
<dbReference type="PANTHER" id="PTHR22976:SF2">
    <property type="entry name" value="BIOTIN SYNTHASE, MITOCHONDRIAL"/>
    <property type="match status" value="1"/>
</dbReference>
<name>A0A9Q9BV73_9RICK</name>
<feature type="binding site" evidence="9">
    <location>
        <position position="263"/>
    </location>
    <ligand>
        <name>[2Fe-2S] cluster</name>
        <dbReference type="ChEBI" id="CHEBI:190135"/>
    </ligand>
</feature>
<keyword evidence="14" id="KW-1185">Reference proteome</keyword>
<dbReference type="EMBL" id="CP089286">
    <property type="protein sequence ID" value="UTO55601.1"/>
    <property type="molecule type" value="Genomic_DNA"/>
</dbReference>
<dbReference type="SMART" id="SM00729">
    <property type="entry name" value="Elp3"/>
    <property type="match status" value="1"/>
</dbReference>
<dbReference type="InterPro" id="IPR010722">
    <property type="entry name" value="BATS_dom"/>
</dbReference>
<evidence type="ECO:0000256" key="1">
    <source>
        <dbReference type="ARBA" id="ARBA00004942"/>
    </source>
</evidence>
<dbReference type="SFLD" id="SFLDF00272">
    <property type="entry name" value="biotin_synthase"/>
    <property type="match status" value="1"/>
</dbReference>
<dbReference type="GO" id="GO:0005506">
    <property type="term" value="F:iron ion binding"/>
    <property type="evidence" value="ECO:0007669"/>
    <property type="project" value="UniProtKB-UniRule"/>
</dbReference>